<evidence type="ECO:0000313" key="1">
    <source>
        <dbReference type="EMBL" id="CAK0882193.1"/>
    </source>
</evidence>
<feature type="non-terminal residue" evidence="1">
    <location>
        <position position="1"/>
    </location>
</feature>
<protein>
    <recommendedName>
        <fullName evidence="3">HEAT repeat-containing protein 1</fullName>
    </recommendedName>
</protein>
<gene>
    <name evidence="1" type="ORF">PCOR1329_LOCUS64782</name>
</gene>
<name>A0ABN9W7M9_9DINO</name>
<comment type="caution">
    <text evidence="1">The sequence shown here is derived from an EMBL/GenBank/DDBJ whole genome shotgun (WGS) entry which is preliminary data.</text>
</comment>
<evidence type="ECO:0008006" key="3">
    <source>
        <dbReference type="Google" id="ProtNLM"/>
    </source>
</evidence>
<proteinExistence type="predicted"/>
<accession>A0ABN9W7M9</accession>
<dbReference type="Gene3D" id="1.25.10.10">
    <property type="entry name" value="Leucine-rich Repeat Variant"/>
    <property type="match status" value="1"/>
</dbReference>
<dbReference type="SUPFAM" id="SSF48371">
    <property type="entry name" value="ARM repeat"/>
    <property type="match status" value="1"/>
</dbReference>
<keyword evidence="2" id="KW-1185">Reference proteome</keyword>
<dbReference type="EMBL" id="CAUYUJ010018281">
    <property type="protein sequence ID" value="CAK0882193.1"/>
    <property type="molecule type" value="Genomic_DNA"/>
</dbReference>
<dbReference type="Proteomes" id="UP001189429">
    <property type="component" value="Unassembled WGS sequence"/>
</dbReference>
<sequence length="198" mass="19444">DFAPQLAQVVPPAVEALRADDGSAAASTSSRQRGVRTGVQEERVAATEALGAYAAAVGAQFAAHLPAALPALCAQAQHVSPQVRAAASAALARVGRLLGAVAGGLSAGDADRAAAAAMAQAVARAVCTTLEERFCSGAAAAVRGGLLAREDLVECPAFAALAGPEAVAALAAAGAGRCAEDVESSDDEDALEDAEDGR</sequence>
<organism evidence="1 2">
    <name type="scientific">Prorocentrum cordatum</name>
    <dbReference type="NCBI Taxonomy" id="2364126"/>
    <lineage>
        <taxon>Eukaryota</taxon>
        <taxon>Sar</taxon>
        <taxon>Alveolata</taxon>
        <taxon>Dinophyceae</taxon>
        <taxon>Prorocentrales</taxon>
        <taxon>Prorocentraceae</taxon>
        <taxon>Prorocentrum</taxon>
    </lineage>
</organism>
<reference evidence="1" key="1">
    <citation type="submission" date="2023-10" db="EMBL/GenBank/DDBJ databases">
        <authorList>
            <person name="Chen Y."/>
            <person name="Shah S."/>
            <person name="Dougan E. K."/>
            <person name="Thang M."/>
            <person name="Chan C."/>
        </authorList>
    </citation>
    <scope>NUCLEOTIDE SEQUENCE [LARGE SCALE GENOMIC DNA]</scope>
</reference>
<dbReference type="InterPro" id="IPR016024">
    <property type="entry name" value="ARM-type_fold"/>
</dbReference>
<dbReference type="InterPro" id="IPR011989">
    <property type="entry name" value="ARM-like"/>
</dbReference>
<evidence type="ECO:0000313" key="2">
    <source>
        <dbReference type="Proteomes" id="UP001189429"/>
    </source>
</evidence>